<gene>
    <name evidence="1" type="ORF">XAT740_LOCUS64116</name>
</gene>
<accession>A0A816HQI7</accession>
<keyword evidence="2" id="KW-1185">Reference proteome</keyword>
<reference evidence="1" key="1">
    <citation type="submission" date="2021-02" db="EMBL/GenBank/DDBJ databases">
        <authorList>
            <person name="Nowell W R."/>
        </authorList>
    </citation>
    <scope>NUCLEOTIDE SEQUENCE</scope>
</reference>
<protein>
    <submittedName>
        <fullName evidence="1">Uncharacterized protein</fullName>
    </submittedName>
</protein>
<evidence type="ECO:0000313" key="2">
    <source>
        <dbReference type="Proteomes" id="UP000663828"/>
    </source>
</evidence>
<feature type="non-terminal residue" evidence="1">
    <location>
        <position position="135"/>
    </location>
</feature>
<sequence length="135" mass="15498">MLDCQCQVTIKDIYQTIRLAKNDTRNFHPIGNGLTRLNETGMETMITLLQYFEDSLLKCIESSEPDSNLYRTVIEQKKQDAPPGSPEDLKWRFALTSKEILSGMKTLLRDSIRNVSLPLVTNDHRLITKRSTKIV</sequence>
<organism evidence="1 2">
    <name type="scientific">Adineta ricciae</name>
    <name type="common">Rotifer</name>
    <dbReference type="NCBI Taxonomy" id="249248"/>
    <lineage>
        <taxon>Eukaryota</taxon>
        <taxon>Metazoa</taxon>
        <taxon>Spiralia</taxon>
        <taxon>Gnathifera</taxon>
        <taxon>Rotifera</taxon>
        <taxon>Eurotatoria</taxon>
        <taxon>Bdelloidea</taxon>
        <taxon>Adinetida</taxon>
        <taxon>Adinetidae</taxon>
        <taxon>Adineta</taxon>
    </lineage>
</organism>
<dbReference type="AlphaFoldDB" id="A0A816HQI7"/>
<dbReference type="Proteomes" id="UP000663828">
    <property type="component" value="Unassembled WGS sequence"/>
</dbReference>
<proteinExistence type="predicted"/>
<comment type="caution">
    <text evidence="1">The sequence shown here is derived from an EMBL/GenBank/DDBJ whole genome shotgun (WGS) entry which is preliminary data.</text>
</comment>
<dbReference type="EMBL" id="CAJNOR010021392">
    <property type="protein sequence ID" value="CAF1691282.1"/>
    <property type="molecule type" value="Genomic_DNA"/>
</dbReference>
<evidence type="ECO:0000313" key="1">
    <source>
        <dbReference type="EMBL" id="CAF1691282.1"/>
    </source>
</evidence>
<name>A0A816HQI7_ADIRI</name>